<evidence type="ECO:0000313" key="1">
    <source>
        <dbReference type="EMBL" id="CAB1371342.1"/>
    </source>
</evidence>
<proteinExistence type="predicted"/>
<geneLocation type="plasmid" evidence="1 2">
    <name>pI</name>
</geneLocation>
<dbReference type="AlphaFoldDB" id="A0A6S6Y710"/>
<gene>
    <name evidence="1" type="ORF">DENOEST_P0184</name>
</gene>
<dbReference type="Proteomes" id="UP000515733">
    <property type="component" value="Plasmid pI"/>
</dbReference>
<sequence length="87" mass="9534">MAEKTRIAWTDSTFNPWIGCTKVGLGCDHCYAEALMDKRWHRVSWEAASRASAPAPRTGANRCCGRGARGVRTDAWSPPSGLLRELG</sequence>
<accession>A0A6S6Y710</accession>
<dbReference type="Pfam" id="PF07505">
    <property type="entry name" value="DUF5131"/>
    <property type="match status" value="1"/>
</dbReference>
<evidence type="ECO:0000313" key="2">
    <source>
        <dbReference type="Proteomes" id="UP000515733"/>
    </source>
</evidence>
<keyword evidence="1" id="KW-0614">Plasmid</keyword>
<keyword evidence="2" id="KW-1185">Reference proteome</keyword>
<dbReference type="EMBL" id="LR778302">
    <property type="protein sequence ID" value="CAB1371342.1"/>
    <property type="molecule type" value="Genomic_DNA"/>
</dbReference>
<reference evidence="1 2" key="1">
    <citation type="submission" date="2020-03" db="EMBL/GenBank/DDBJ databases">
        <authorList>
            <consortium name="Genoscope - CEA"/>
            <person name="William W."/>
        </authorList>
    </citation>
    <scope>NUCLEOTIDE SEQUENCE [LARGE SCALE GENOMIC DNA]</scope>
    <source>
        <strain evidence="2">DSM 16959</strain>
        <plasmid evidence="1 2">pI</plasmid>
    </source>
</reference>
<dbReference type="InterPro" id="IPR011101">
    <property type="entry name" value="DUF5131"/>
</dbReference>
<dbReference type="KEGG" id="doe:DENOEST_P0184"/>
<organism evidence="1 2">
    <name type="scientific">Denitratisoma oestradiolicum</name>
    <dbReference type="NCBI Taxonomy" id="311182"/>
    <lineage>
        <taxon>Bacteria</taxon>
        <taxon>Pseudomonadati</taxon>
        <taxon>Pseudomonadota</taxon>
        <taxon>Betaproteobacteria</taxon>
        <taxon>Nitrosomonadales</taxon>
        <taxon>Sterolibacteriaceae</taxon>
        <taxon>Denitratisoma</taxon>
    </lineage>
</organism>
<name>A0A6S6Y710_9PROT</name>
<protein>
    <submittedName>
        <fullName evidence="1">Uncharacterized protein</fullName>
    </submittedName>
</protein>